<evidence type="ECO:0000256" key="1">
    <source>
        <dbReference type="ARBA" id="ARBA00008812"/>
    </source>
</evidence>
<evidence type="ECO:0000256" key="2">
    <source>
        <dbReference type="SAM" id="MobiDB-lite"/>
    </source>
</evidence>
<keyword evidence="5" id="KW-1185">Reference proteome</keyword>
<dbReference type="InterPro" id="IPR007372">
    <property type="entry name" value="Lipid/polyisoprenoid-bd_YceI"/>
</dbReference>
<evidence type="ECO:0000313" key="5">
    <source>
        <dbReference type="Proteomes" id="UP000243799"/>
    </source>
</evidence>
<dbReference type="SUPFAM" id="SSF101874">
    <property type="entry name" value="YceI-like"/>
    <property type="match status" value="1"/>
</dbReference>
<sequence length="186" mass="19944">MPCNEHMTGSQGKEKAVPQPGRYKIDTSHSAITFTSRHLFGLLPVHGTFAIRGGTIEVSESRAASTVHAEVDAASFHTGSERRDTDVRSARFLDTARHPVLTFDSERVDDAGIAGKLTARGVTQQVVLTIERLDVASDSVTAHATVRIDRTDFGVTAARGLAGRYLDLALEVRAVRAPRAGGTAHD</sequence>
<feature type="region of interest" description="Disordered" evidence="2">
    <location>
        <begin position="1"/>
        <end position="21"/>
    </location>
</feature>
<reference evidence="5" key="1">
    <citation type="submission" date="2016-10" db="EMBL/GenBank/DDBJ databases">
        <authorList>
            <person name="Varghese N."/>
            <person name="Submissions S."/>
        </authorList>
    </citation>
    <scope>NUCLEOTIDE SEQUENCE [LARGE SCALE GENOMIC DNA]</scope>
    <source>
        <strain evidence="5">CGMCC 4.3568</strain>
    </source>
</reference>
<dbReference type="PANTHER" id="PTHR34406">
    <property type="entry name" value="PROTEIN YCEI"/>
    <property type="match status" value="1"/>
</dbReference>
<evidence type="ECO:0000313" key="4">
    <source>
        <dbReference type="EMBL" id="SFB50228.1"/>
    </source>
</evidence>
<accession>A0A1I1BND4</accession>
<gene>
    <name evidence="4" type="ORF">SAMN05216266_114159</name>
</gene>
<name>A0A1I1BND4_9PSEU</name>
<evidence type="ECO:0000259" key="3">
    <source>
        <dbReference type="SMART" id="SM00867"/>
    </source>
</evidence>
<dbReference type="SMART" id="SM00867">
    <property type="entry name" value="YceI"/>
    <property type="match status" value="1"/>
</dbReference>
<dbReference type="STRING" id="490629.SAMN05216266_114159"/>
<dbReference type="Proteomes" id="UP000243799">
    <property type="component" value="Unassembled WGS sequence"/>
</dbReference>
<organism evidence="4 5">
    <name type="scientific">Amycolatopsis marina</name>
    <dbReference type="NCBI Taxonomy" id="490629"/>
    <lineage>
        <taxon>Bacteria</taxon>
        <taxon>Bacillati</taxon>
        <taxon>Actinomycetota</taxon>
        <taxon>Actinomycetes</taxon>
        <taxon>Pseudonocardiales</taxon>
        <taxon>Pseudonocardiaceae</taxon>
        <taxon>Amycolatopsis</taxon>
    </lineage>
</organism>
<dbReference type="InterPro" id="IPR036761">
    <property type="entry name" value="TTHA0802/YceI-like_sf"/>
</dbReference>
<dbReference type="EMBL" id="FOKG01000014">
    <property type="protein sequence ID" value="SFB50228.1"/>
    <property type="molecule type" value="Genomic_DNA"/>
</dbReference>
<comment type="similarity">
    <text evidence="1">Belongs to the UPF0312 family.</text>
</comment>
<protein>
    <submittedName>
        <fullName evidence="4">Polyisoprenoid-binding protein YceI</fullName>
    </submittedName>
</protein>
<dbReference type="PANTHER" id="PTHR34406:SF1">
    <property type="entry name" value="PROTEIN YCEI"/>
    <property type="match status" value="1"/>
</dbReference>
<feature type="domain" description="Lipid/polyisoprenoid-binding YceI-like" evidence="3">
    <location>
        <begin position="22"/>
        <end position="175"/>
    </location>
</feature>
<dbReference type="Pfam" id="PF04264">
    <property type="entry name" value="YceI"/>
    <property type="match status" value="1"/>
</dbReference>
<dbReference type="Gene3D" id="2.40.128.110">
    <property type="entry name" value="Lipid/polyisoprenoid-binding, YceI-like"/>
    <property type="match status" value="1"/>
</dbReference>
<proteinExistence type="inferred from homology"/>
<dbReference type="AlphaFoldDB" id="A0A1I1BND4"/>